<dbReference type="InterPro" id="IPR031100">
    <property type="entry name" value="LOG_fam"/>
</dbReference>
<proteinExistence type="inferred from homology"/>
<evidence type="ECO:0000313" key="5">
    <source>
        <dbReference type="EMBL" id="MCY1075021.1"/>
    </source>
</evidence>
<evidence type="ECO:0000256" key="1">
    <source>
        <dbReference type="ARBA" id="ARBA00000274"/>
    </source>
</evidence>
<dbReference type="Gene3D" id="3.40.50.450">
    <property type="match status" value="1"/>
</dbReference>
<evidence type="ECO:0000256" key="4">
    <source>
        <dbReference type="ARBA" id="ARBA00031983"/>
    </source>
</evidence>
<dbReference type="InterPro" id="IPR005269">
    <property type="entry name" value="LOG"/>
</dbReference>
<dbReference type="RefSeq" id="WP_267533972.1">
    <property type="nucleotide sequence ID" value="NZ_JAPNKA010000001.1"/>
</dbReference>
<gene>
    <name evidence="5" type="ORF">OV287_11005</name>
</gene>
<dbReference type="Pfam" id="PF03641">
    <property type="entry name" value="Lysine_decarbox"/>
    <property type="match status" value="1"/>
</dbReference>
<evidence type="ECO:0000313" key="6">
    <source>
        <dbReference type="Proteomes" id="UP001207654"/>
    </source>
</evidence>
<keyword evidence="6" id="KW-1185">Reference proteome</keyword>
<organism evidence="5 6">
    <name type="scientific">Archangium lansingense</name>
    <dbReference type="NCBI Taxonomy" id="2995310"/>
    <lineage>
        <taxon>Bacteria</taxon>
        <taxon>Pseudomonadati</taxon>
        <taxon>Myxococcota</taxon>
        <taxon>Myxococcia</taxon>
        <taxon>Myxococcales</taxon>
        <taxon>Cystobacterineae</taxon>
        <taxon>Archangiaceae</taxon>
        <taxon>Archangium</taxon>
    </lineage>
</organism>
<sequence length="570" mass="64481">MTASIPIQFPSQFRGMFQRVESTYRPLLEDALKKVHQVPIPVELRPFFDHVTVESPQPSFMLIPLMFLAAAEASGGITPRHIDALPSMLLSMEVTAIADDTVDRTPMRSGRMSFPRRFGEASATPFTGALLMLMAQHARRCPPEFNDALLQYVLRIFSMFLWERQNTYPEQATYEHWLSQRYAATGVATAFAIDSALALNGRAPLPASVVERFSFIFQDVDDLVGLLERRDEQGENDDLQMGIVTRPLILSLTRRPELASLVEQLWKEYRPLHRASLIEFQQQHAEVSDRTRFLHERLRQAMLEIGVPEAARCMIEDLRLCLEETPTPIRPFLRELTLSIIDRLQRCEDPEVNRILAECFLEEKQDEATQPGRSSTPAREPRTICVYCSSSGVVEPAWFELAAALGAEIGKRGDRLVFGGGNTGLMGAVAHATREHGGEVISVIPEVMRGTPYVFEPSTELVVTRDLRGRKAAMETRADAFVVLPGGFGTLDETLEIIASKQMHMHRKPIVFVNAKGFWEPLVSLFEHLFRERFASAQHHRHLYHLAQEPAGVFEYLDAYVPPPFPAKWF</sequence>
<protein>
    <recommendedName>
        <fullName evidence="4">AMP nucleosidase</fullName>
        <ecNumber evidence="3">3.2.2.4</ecNumber>
    </recommendedName>
    <alternativeName>
        <fullName evidence="4">AMP nucleosidase</fullName>
    </alternativeName>
</protein>
<dbReference type="EMBL" id="JAPNKA010000001">
    <property type="protein sequence ID" value="MCY1075021.1"/>
    <property type="molecule type" value="Genomic_DNA"/>
</dbReference>
<comment type="caution">
    <text evidence="5">The sequence shown here is derived from an EMBL/GenBank/DDBJ whole genome shotgun (WGS) entry which is preliminary data.</text>
</comment>
<dbReference type="InterPro" id="IPR008949">
    <property type="entry name" value="Isoprenoid_synthase_dom_sf"/>
</dbReference>
<dbReference type="PANTHER" id="PTHR31223">
    <property type="entry name" value="LOG FAMILY PROTEIN YJL055W"/>
    <property type="match status" value="1"/>
</dbReference>
<dbReference type="EC" id="3.2.2.4" evidence="3"/>
<dbReference type="InterPro" id="IPR000092">
    <property type="entry name" value="Polyprenyl_synt"/>
</dbReference>
<dbReference type="SUPFAM" id="SSF48576">
    <property type="entry name" value="Terpenoid synthases"/>
    <property type="match status" value="1"/>
</dbReference>
<reference evidence="5 6" key="1">
    <citation type="submission" date="2022-11" db="EMBL/GenBank/DDBJ databases">
        <title>Minimal conservation of predation-associated metabolite biosynthetic gene clusters underscores biosynthetic potential of Myxococcota including descriptions for ten novel species: Archangium lansinium sp. nov., Myxococcus landrumus sp. nov., Nannocystis bai.</title>
        <authorList>
            <person name="Ahearne A."/>
            <person name="Stevens C."/>
            <person name="Phillips K."/>
        </authorList>
    </citation>
    <scope>NUCLEOTIDE SEQUENCE [LARGE SCALE GENOMIC DNA]</scope>
    <source>
        <strain evidence="5 6">MIWBW</strain>
    </source>
</reference>
<evidence type="ECO:0000256" key="2">
    <source>
        <dbReference type="ARBA" id="ARBA00006763"/>
    </source>
</evidence>
<dbReference type="SUPFAM" id="SSF102405">
    <property type="entry name" value="MCP/YpsA-like"/>
    <property type="match status" value="1"/>
</dbReference>
<dbReference type="Proteomes" id="UP001207654">
    <property type="component" value="Unassembled WGS sequence"/>
</dbReference>
<evidence type="ECO:0000256" key="3">
    <source>
        <dbReference type="ARBA" id="ARBA00011985"/>
    </source>
</evidence>
<dbReference type="NCBIfam" id="TIGR00730">
    <property type="entry name" value="Rossman fold protein, TIGR00730 family"/>
    <property type="match status" value="1"/>
</dbReference>
<comment type="catalytic activity">
    <reaction evidence="1">
        <text>AMP + H2O = D-ribose 5-phosphate + adenine</text>
        <dbReference type="Rhea" id="RHEA:20129"/>
        <dbReference type="ChEBI" id="CHEBI:15377"/>
        <dbReference type="ChEBI" id="CHEBI:16708"/>
        <dbReference type="ChEBI" id="CHEBI:78346"/>
        <dbReference type="ChEBI" id="CHEBI:456215"/>
        <dbReference type="EC" id="3.2.2.4"/>
    </reaction>
</comment>
<dbReference type="Gene3D" id="1.10.600.10">
    <property type="entry name" value="Farnesyl Diphosphate Synthase"/>
    <property type="match status" value="1"/>
</dbReference>
<accession>A0ABT4A0Y7</accession>
<name>A0ABT4A0Y7_9BACT</name>
<comment type="similarity">
    <text evidence="2">Belongs to the LOG family.</text>
</comment>
<dbReference type="PANTHER" id="PTHR31223:SF70">
    <property type="entry name" value="LOG FAMILY PROTEIN YJL055W"/>
    <property type="match status" value="1"/>
</dbReference>
<dbReference type="Pfam" id="PF00348">
    <property type="entry name" value="polyprenyl_synt"/>
    <property type="match status" value="1"/>
</dbReference>